<accession>B4JJE7</accession>
<dbReference type="KEGG" id="dgr:6564550"/>
<gene>
    <name evidence="2" type="primary">Dgri\GH12270</name>
    <name evidence="2" type="ORF">Dgri_GH12270</name>
</gene>
<dbReference type="EMBL" id="CH916370">
    <property type="protein sequence ID" value="EDV99699.1"/>
    <property type="molecule type" value="Genomic_DNA"/>
</dbReference>
<dbReference type="Proteomes" id="UP000001070">
    <property type="component" value="Unassembled WGS sequence"/>
</dbReference>
<dbReference type="AlphaFoldDB" id="B4JJE7"/>
<feature type="region of interest" description="Disordered" evidence="1">
    <location>
        <begin position="55"/>
        <end position="140"/>
    </location>
</feature>
<feature type="compositionally biased region" description="Basic residues" evidence="1">
    <location>
        <begin position="96"/>
        <end position="140"/>
    </location>
</feature>
<dbReference type="HOGENOM" id="CLU_1837168_0_0_1"/>
<evidence type="ECO:0000313" key="3">
    <source>
        <dbReference type="Proteomes" id="UP000001070"/>
    </source>
</evidence>
<sequence>MGRNAAAAAATAPAAAAEHGNGRDLFKKFMLWRNLFPTEPARDNIIVVTQPTYTTLTPTGTPTTTTTTTTANNDANLRSWRNLEDEDAQNRISQRTSHRIRPNTKTRSYGQRRRPQLKKKKKTRHRHIHKRPQQHRYKHR</sequence>
<dbReference type="eggNOG" id="KOG4043">
    <property type="taxonomic scope" value="Eukaryota"/>
</dbReference>
<protein>
    <submittedName>
        <fullName evidence="2">GH12270</fullName>
    </submittedName>
</protein>
<dbReference type="STRING" id="7222.B4JJE7"/>
<keyword evidence="3" id="KW-1185">Reference proteome</keyword>
<evidence type="ECO:0000313" key="2">
    <source>
        <dbReference type="EMBL" id="EDV99699.1"/>
    </source>
</evidence>
<feature type="compositionally biased region" description="Low complexity" evidence="1">
    <location>
        <begin position="55"/>
        <end position="70"/>
    </location>
</feature>
<reference evidence="2 3" key="1">
    <citation type="journal article" date="2007" name="Nature">
        <title>Evolution of genes and genomes on the Drosophila phylogeny.</title>
        <authorList>
            <consortium name="Drosophila 12 Genomes Consortium"/>
            <person name="Clark A.G."/>
            <person name="Eisen M.B."/>
            <person name="Smith D.R."/>
            <person name="Bergman C.M."/>
            <person name="Oliver B."/>
            <person name="Markow T.A."/>
            <person name="Kaufman T.C."/>
            <person name="Kellis M."/>
            <person name="Gelbart W."/>
            <person name="Iyer V.N."/>
            <person name="Pollard D.A."/>
            <person name="Sackton T.B."/>
            <person name="Larracuente A.M."/>
            <person name="Singh N.D."/>
            <person name="Abad J.P."/>
            <person name="Abt D.N."/>
            <person name="Adryan B."/>
            <person name="Aguade M."/>
            <person name="Akashi H."/>
            <person name="Anderson W.W."/>
            <person name="Aquadro C.F."/>
            <person name="Ardell D.H."/>
            <person name="Arguello R."/>
            <person name="Artieri C.G."/>
            <person name="Barbash D.A."/>
            <person name="Barker D."/>
            <person name="Barsanti P."/>
            <person name="Batterham P."/>
            <person name="Batzoglou S."/>
            <person name="Begun D."/>
            <person name="Bhutkar A."/>
            <person name="Blanco E."/>
            <person name="Bosak S.A."/>
            <person name="Bradley R.K."/>
            <person name="Brand A.D."/>
            <person name="Brent M.R."/>
            <person name="Brooks A.N."/>
            <person name="Brown R.H."/>
            <person name="Butlin R.K."/>
            <person name="Caggese C."/>
            <person name="Calvi B.R."/>
            <person name="Bernardo de Carvalho A."/>
            <person name="Caspi A."/>
            <person name="Castrezana S."/>
            <person name="Celniker S.E."/>
            <person name="Chang J.L."/>
            <person name="Chapple C."/>
            <person name="Chatterji S."/>
            <person name="Chinwalla A."/>
            <person name="Civetta A."/>
            <person name="Clifton S.W."/>
            <person name="Comeron J.M."/>
            <person name="Costello J.C."/>
            <person name="Coyne J.A."/>
            <person name="Daub J."/>
            <person name="David R.G."/>
            <person name="Delcher A.L."/>
            <person name="Delehaunty K."/>
            <person name="Do C.B."/>
            <person name="Ebling H."/>
            <person name="Edwards K."/>
            <person name="Eickbush T."/>
            <person name="Evans J.D."/>
            <person name="Filipski A."/>
            <person name="Findeiss S."/>
            <person name="Freyhult E."/>
            <person name="Fulton L."/>
            <person name="Fulton R."/>
            <person name="Garcia A.C."/>
            <person name="Gardiner A."/>
            <person name="Garfield D.A."/>
            <person name="Garvin B.E."/>
            <person name="Gibson G."/>
            <person name="Gilbert D."/>
            <person name="Gnerre S."/>
            <person name="Godfrey J."/>
            <person name="Good R."/>
            <person name="Gotea V."/>
            <person name="Gravely B."/>
            <person name="Greenberg A.J."/>
            <person name="Griffiths-Jones S."/>
            <person name="Gross S."/>
            <person name="Guigo R."/>
            <person name="Gustafson E.A."/>
            <person name="Haerty W."/>
            <person name="Hahn M.W."/>
            <person name="Halligan D.L."/>
            <person name="Halpern A.L."/>
            <person name="Halter G.M."/>
            <person name="Han M.V."/>
            <person name="Heger A."/>
            <person name="Hillier L."/>
            <person name="Hinrichs A.S."/>
            <person name="Holmes I."/>
            <person name="Hoskins R.A."/>
            <person name="Hubisz M.J."/>
            <person name="Hultmark D."/>
            <person name="Huntley M.A."/>
            <person name="Jaffe D.B."/>
            <person name="Jagadeeshan S."/>
            <person name="Jeck W.R."/>
            <person name="Johnson J."/>
            <person name="Jones C.D."/>
            <person name="Jordan W.C."/>
            <person name="Karpen G.H."/>
            <person name="Kataoka E."/>
            <person name="Keightley P.D."/>
            <person name="Kheradpour P."/>
            <person name="Kirkness E.F."/>
            <person name="Koerich L.B."/>
            <person name="Kristiansen K."/>
            <person name="Kudrna D."/>
            <person name="Kulathinal R.J."/>
            <person name="Kumar S."/>
            <person name="Kwok R."/>
            <person name="Lander E."/>
            <person name="Langley C.H."/>
            <person name="Lapoint R."/>
            <person name="Lazzaro B.P."/>
            <person name="Lee S.J."/>
            <person name="Levesque L."/>
            <person name="Li R."/>
            <person name="Lin C.F."/>
            <person name="Lin M.F."/>
            <person name="Lindblad-Toh K."/>
            <person name="Llopart A."/>
            <person name="Long M."/>
            <person name="Low L."/>
            <person name="Lozovsky E."/>
            <person name="Lu J."/>
            <person name="Luo M."/>
            <person name="Machado C.A."/>
            <person name="Makalowski W."/>
            <person name="Marzo M."/>
            <person name="Matsuda M."/>
            <person name="Matzkin L."/>
            <person name="McAllister B."/>
            <person name="McBride C.S."/>
            <person name="McKernan B."/>
            <person name="McKernan K."/>
            <person name="Mendez-Lago M."/>
            <person name="Minx P."/>
            <person name="Mollenhauer M.U."/>
            <person name="Montooth K."/>
            <person name="Mount S.M."/>
            <person name="Mu X."/>
            <person name="Myers E."/>
            <person name="Negre B."/>
            <person name="Newfeld S."/>
            <person name="Nielsen R."/>
            <person name="Noor M.A."/>
            <person name="O'Grady P."/>
            <person name="Pachter L."/>
            <person name="Papaceit M."/>
            <person name="Parisi M.J."/>
            <person name="Parisi M."/>
            <person name="Parts L."/>
            <person name="Pedersen J.S."/>
            <person name="Pesole G."/>
            <person name="Phillippy A.M."/>
            <person name="Ponting C.P."/>
            <person name="Pop M."/>
            <person name="Porcelli D."/>
            <person name="Powell J.R."/>
            <person name="Prohaska S."/>
            <person name="Pruitt K."/>
            <person name="Puig M."/>
            <person name="Quesneville H."/>
            <person name="Ram K.R."/>
            <person name="Rand D."/>
            <person name="Rasmussen M.D."/>
            <person name="Reed L.K."/>
            <person name="Reenan R."/>
            <person name="Reily A."/>
            <person name="Remington K.A."/>
            <person name="Rieger T.T."/>
            <person name="Ritchie M.G."/>
            <person name="Robin C."/>
            <person name="Rogers Y.H."/>
            <person name="Rohde C."/>
            <person name="Rozas J."/>
            <person name="Rubenfield M.J."/>
            <person name="Ruiz A."/>
            <person name="Russo S."/>
            <person name="Salzberg S.L."/>
            <person name="Sanchez-Gracia A."/>
            <person name="Saranga D.J."/>
            <person name="Sato H."/>
            <person name="Schaeffer S.W."/>
            <person name="Schatz M.C."/>
            <person name="Schlenke T."/>
            <person name="Schwartz R."/>
            <person name="Segarra C."/>
            <person name="Singh R.S."/>
            <person name="Sirot L."/>
            <person name="Sirota M."/>
            <person name="Sisneros N.B."/>
            <person name="Smith C.D."/>
            <person name="Smith T.F."/>
            <person name="Spieth J."/>
            <person name="Stage D.E."/>
            <person name="Stark A."/>
            <person name="Stephan W."/>
            <person name="Strausberg R.L."/>
            <person name="Strempel S."/>
            <person name="Sturgill D."/>
            <person name="Sutton G."/>
            <person name="Sutton G.G."/>
            <person name="Tao W."/>
            <person name="Teichmann S."/>
            <person name="Tobari Y.N."/>
            <person name="Tomimura Y."/>
            <person name="Tsolas J.M."/>
            <person name="Valente V.L."/>
            <person name="Venter E."/>
            <person name="Venter J.C."/>
            <person name="Vicario S."/>
            <person name="Vieira F.G."/>
            <person name="Vilella A.J."/>
            <person name="Villasante A."/>
            <person name="Walenz B."/>
            <person name="Wang J."/>
            <person name="Wasserman M."/>
            <person name="Watts T."/>
            <person name="Wilson D."/>
            <person name="Wilson R.K."/>
            <person name="Wing R.A."/>
            <person name="Wolfner M.F."/>
            <person name="Wong A."/>
            <person name="Wong G.K."/>
            <person name="Wu C.I."/>
            <person name="Wu G."/>
            <person name="Yamamoto D."/>
            <person name="Yang H.P."/>
            <person name="Yang S.P."/>
            <person name="Yorke J.A."/>
            <person name="Yoshida K."/>
            <person name="Zdobnov E."/>
            <person name="Zhang P."/>
            <person name="Zhang Y."/>
            <person name="Zimin A.V."/>
            <person name="Baldwin J."/>
            <person name="Abdouelleil A."/>
            <person name="Abdulkadir J."/>
            <person name="Abebe A."/>
            <person name="Abera B."/>
            <person name="Abreu J."/>
            <person name="Acer S.C."/>
            <person name="Aftuck L."/>
            <person name="Alexander A."/>
            <person name="An P."/>
            <person name="Anderson E."/>
            <person name="Anderson S."/>
            <person name="Arachi H."/>
            <person name="Azer M."/>
            <person name="Bachantsang P."/>
            <person name="Barry A."/>
            <person name="Bayul T."/>
            <person name="Berlin A."/>
            <person name="Bessette D."/>
            <person name="Bloom T."/>
            <person name="Blye J."/>
            <person name="Boguslavskiy L."/>
            <person name="Bonnet C."/>
            <person name="Boukhgalter B."/>
            <person name="Bourzgui I."/>
            <person name="Brown A."/>
            <person name="Cahill P."/>
            <person name="Channer S."/>
            <person name="Cheshatsang Y."/>
            <person name="Chuda L."/>
            <person name="Citroen M."/>
            <person name="Collymore A."/>
            <person name="Cooke P."/>
            <person name="Costello M."/>
            <person name="D'Aco K."/>
            <person name="Daza R."/>
            <person name="De Haan G."/>
            <person name="DeGray S."/>
            <person name="DeMaso C."/>
            <person name="Dhargay N."/>
            <person name="Dooley K."/>
            <person name="Dooley E."/>
            <person name="Doricent M."/>
            <person name="Dorje P."/>
            <person name="Dorjee K."/>
            <person name="Dupes A."/>
            <person name="Elong R."/>
            <person name="Falk J."/>
            <person name="Farina A."/>
            <person name="Faro S."/>
            <person name="Ferguson D."/>
            <person name="Fisher S."/>
            <person name="Foley C.D."/>
            <person name="Franke A."/>
            <person name="Friedrich D."/>
            <person name="Gadbois L."/>
            <person name="Gearin G."/>
            <person name="Gearin C.R."/>
            <person name="Giannoukos G."/>
            <person name="Goode T."/>
            <person name="Graham J."/>
            <person name="Grandbois E."/>
            <person name="Grewal S."/>
            <person name="Gyaltsen K."/>
            <person name="Hafez N."/>
            <person name="Hagos B."/>
            <person name="Hall J."/>
            <person name="Henson C."/>
            <person name="Hollinger A."/>
            <person name="Honan T."/>
            <person name="Huard M.D."/>
            <person name="Hughes L."/>
            <person name="Hurhula B."/>
            <person name="Husby M.E."/>
            <person name="Kamat A."/>
            <person name="Kanga B."/>
            <person name="Kashin S."/>
            <person name="Khazanovich D."/>
            <person name="Kisner P."/>
            <person name="Lance K."/>
            <person name="Lara M."/>
            <person name="Lee W."/>
            <person name="Lennon N."/>
            <person name="Letendre F."/>
            <person name="LeVine R."/>
            <person name="Lipovsky A."/>
            <person name="Liu X."/>
            <person name="Liu J."/>
            <person name="Liu S."/>
            <person name="Lokyitsang T."/>
            <person name="Lokyitsang Y."/>
            <person name="Lubonja R."/>
            <person name="Lui A."/>
            <person name="MacDonald P."/>
            <person name="Magnisalis V."/>
            <person name="Maru K."/>
            <person name="Matthews C."/>
            <person name="McCusker W."/>
            <person name="McDonough S."/>
            <person name="Mehta T."/>
            <person name="Meldrim J."/>
            <person name="Meneus L."/>
            <person name="Mihai O."/>
            <person name="Mihalev A."/>
            <person name="Mihova T."/>
            <person name="Mittelman R."/>
            <person name="Mlenga V."/>
            <person name="Montmayeur A."/>
            <person name="Mulrain L."/>
            <person name="Navidi A."/>
            <person name="Naylor J."/>
            <person name="Negash T."/>
            <person name="Nguyen T."/>
            <person name="Nguyen N."/>
            <person name="Nicol R."/>
            <person name="Norbu C."/>
            <person name="Norbu N."/>
            <person name="Novod N."/>
            <person name="O'Neill B."/>
            <person name="Osman S."/>
            <person name="Markiewicz E."/>
            <person name="Oyono O.L."/>
            <person name="Patti C."/>
            <person name="Phunkhang P."/>
            <person name="Pierre F."/>
            <person name="Priest M."/>
            <person name="Raghuraman S."/>
            <person name="Rege F."/>
            <person name="Reyes R."/>
            <person name="Rise C."/>
            <person name="Rogov P."/>
            <person name="Ross K."/>
            <person name="Ryan E."/>
            <person name="Settipalli S."/>
            <person name="Shea T."/>
            <person name="Sherpa N."/>
            <person name="Shi L."/>
            <person name="Shih D."/>
            <person name="Sparrow T."/>
            <person name="Spaulding J."/>
            <person name="Stalker J."/>
            <person name="Stange-Thomann N."/>
            <person name="Stavropoulos S."/>
            <person name="Stone C."/>
            <person name="Strader C."/>
            <person name="Tesfaye S."/>
            <person name="Thomson T."/>
            <person name="Thoulutsang Y."/>
            <person name="Thoulutsang D."/>
            <person name="Topham K."/>
            <person name="Topping I."/>
            <person name="Tsamla T."/>
            <person name="Vassiliev H."/>
            <person name="Vo A."/>
            <person name="Wangchuk T."/>
            <person name="Wangdi T."/>
            <person name="Weiand M."/>
            <person name="Wilkinson J."/>
            <person name="Wilson A."/>
            <person name="Yadav S."/>
            <person name="Young G."/>
            <person name="Yu Q."/>
            <person name="Zembek L."/>
            <person name="Zhong D."/>
            <person name="Zimmer A."/>
            <person name="Zwirko Z."/>
            <person name="Jaffe D.B."/>
            <person name="Alvarez P."/>
            <person name="Brockman W."/>
            <person name="Butler J."/>
            <person name="Chin C."/>
            <person name="Gnerre S."/>
            <person name="Grabherr M."/>
            <person name="Kleber M."/>
            <person name="Mauceli E."/>
            <person name="MacCallum I."/>
        </authorList>
    </citation>
    <scope>NUCLEOTIDE SEQUENCE [LARGE SCALE GENOMIC DNA]</scope>
    <source>
        <strain evidence="3">Tucson 15287-2541.00</strain>
    </source>
</reference>
<dbReference type="InParanoid" id="B4JJE7"/>
<dbReference type="OMA" id="FRGLFPQ"/>
<evidence type="ECO:0000256" key="1">
    <source>
        <dbReference type="SAM" id="MobiDB-lite"/>
    </source>
</evidence>
<dbReference type="OrthoDB" id="7870173at2759"/>
<proteinExistence type="predicted"/>
<organism evidence="3">
    <name type="scientific">Drosophila grimshawi</name>
    <name type="common">Hawaiian fruit fly</name>
    <name type="synonym">Idiomyia grimshawi</name>
    <dbReference type="NCBI Taxonomy" id="7222"/>
    <lineage>
        <taxon>Eukaryota</taxon>
        <taxon>Metazoa</taxon>
        <taxon>Ecdysozoa</taxon>
        <taxon>Arthropoda</taxon>
        <taxon>Hexapoda</taxon>
        <taxon>Insecta</taxon>
        <taxon>Pterygota</taxon>
        <taxon>Neoptera</taxon>
        <taxon>Endopterygota</taxon>
        <taxon>Diptera</taxon>
        <taxon>Brachycera</taxon>
        <taxon>Muscomorpha</taxon>
        <taxon>Ephydroidea</taxon>
        <taxon>Drosophilidae</taxon>
        <taxon>Drosophila</taxon>
        <taxon>Hawaiian Drosophila</taxon>
    </lineage>
</organism>
<name>B4JJE7_DROGR</name>